<dbReference type="OrthoDB" id="616263at2759"/>
<dbReference type="EMBL" id="BGPR01272859">
    <property type="protein sequence ID" value="GBN03170.1"/>
    <property type="molecule type" value="Genomic_DNA"/>
</dbReference>
<reference evidence="1 2" key="1">
    <citation type="journal article" date="2019" name="Sci. Rep.">
        <title>Orb-weaving spider Araneus ventricosus genome elucidates the spidroin gene catalogue.</title>
        <authorList>
            <person name="Kono N."/>
            <person name="Nakamura H."/>
            <person name="Ohtoshi R."/>
            <person name="Moran D.A.P."/>
            <person name="Shinohara A."/>
            <person name="Yoshida Y."/>
            <person name="Fujiwara M."/>
            <person name="Mori M."/>
            <person name="Tomita M."/>
            <person name="Arakawa K."/>
        </authorList>
    </citation>
    <scope>NUCLEOTIDE SEQUENCE [LARGE SCALE GENOMIC DNA]</scope>
</reference>
<proteinExistence type="predicted"/>
<dbReference type="Proteomes" id="UP000499080">
    <property type="component" value="Unassembled WGS sequence"/>
</dbReference>
<dbReference type="GO" id="GO:0005634">
    <property type="term" value="C:nucleus"/>
    <property type="evidence" value="ECO:0007669"/>
    <property type="project" value="TreeGrafter"/>
</dbReference>
<dbReference type="GO" id="GO:0031297">
    <property type="term" value="P:replication fork processing"/>
    <property type="evidence" value="ECO:0007669"/>
    <property type="project" value="TreeGrafter"/>
</dbReference>
<dbReference type="GO" id="GO:0000729">
    <property type="term" value="P:DNA double-strand break processing"/>
    <property type="evidence" value="ECO:0007669"/>
    <property type="project" value="TreeGrafter"/>
</dbReference>
<dbReference type="GO" id="GO:0000014">
    <property type="term" value="F:single-stranded DNA endodeoxyribonuclease activity"/>
    <property type="evidence" value="ECO:0007669"/>
    <property type="project" value="TreeGrafter"/>
</dbReference>
<dbReference type="GO" id="GO:0003690">
    <property type="term" value="F:double-stranded DNA binding"/>
    <property type="evidence" value="ECO:0007669"/>
    <property type="project" value="TreeGrafter"/>
</dbReference>
<dbReference type="Gene3D" id="3.30.420.10">
    <property type="entry name" value="Ribonuclease H-like superfamily/Ribonuclease H"/>
    <property type="match status" value="1"/>
</dbReference>
<dbReference type="GO" id="GO:0032259">
    <property type="term" value="P:methylation"/>
    <property type="evidence" value="ECO:0007669"/>
    <property type="project" value="UniProtKB-KW"/>
</dbReference>
<evidence type="ECO:0000313" key="2">
    <source>
        <dbReference type="Proteomes" id="UP000499080"/>
    </source>
</evidence>
<evidence type="ECO:0000313" key="1">
    <source>
        <dbReference type="EMBL" id="GBN03170.1"/>
    </source>
</evidence>
<protein>
    <submittedName>
        <fullName evidence="1">Histone-lysine N-methyltransferase SETMAR</fullName>
    </submittedName>
</protein>
<dbReference type="GO" id="GO:0044547">
    <property type="term" value="F:DNA topoisomerase binding"/>
    <property type="evidence" value="ECO:0007669"/>
    <property type="project" value="TreeGrafter"/>
</dbReference>
<keyword evidence="2" id="KW-1185">Reference proteome</keyword>
<dbReference type="GO" id="GO:0000793">
    <property type="term" value="C:condensed chromosome"/>
    <property type="evidence" value="ECO:0007669"/>
    <property type="project" value="TreeGrafter"/>
</dbReference>
<dbReference type="InterPro" id="IPR052709">
    <property type="entry name" value="Transposase-MT_Hybrid"/>
</dbReference>
<keyword evidence="1" id="KW-0489">Methyltransferase</keyword>
<accession>A0A4Y2KMM1</accession>
<name>A0A4Y2KMM1_ARAVE</name>
<dbReference type="GO" id="GO:0006303">
    <property type="term" value="P:double-strand break repair via nonhomologous end joining"/>
    <property type="evidence" value="ECO:0007669"/>
    <property type="project" value="TreeGrafter"/>
</dbReference>
<comment type="caution">
    <text evidence="1">The sequence shown here is derived from an EMBL/GenBank/DDBJ whole genome shotgun (WGS) entry which is preliminary data.</text>
</comment>
<dbReference type="InterPro" id="IPR036397">
    <property type="entry name" value="RNaseH_sf"/>
</dbReference>
<dbReference type="PANTHER" id="PTHR46060:SF2">
    <property type="entry name" value="HISTONE-LYSINE N-METHYLTRANSFERASE SETMAR"/>
    <property type="match status" value="1"/>
</dbReference>
<dbReference type="AlphaFoldDB" id="A0A4Y2KMM1"/>
<dbReference type="GO" id="GO:0042800">
    <property type="term" value="F:histone H3K4 methyltransferase activity"/>
    <property type="evidence" value="ECO:0007669"/>
    <property type="project" value="TreeGrafter"/>
</dbReference>
<organism evidence="1 2">
    <name type="scientific">Araneus ventricosus</name>
    <name type="common">Orbweaver spider</name>
    <name type="synonym">Epeira ventricosa</name>
    <dbReference type="NCBI Taxonomy" id="182803"/>
    <lineage>
        <taxon>Eukaryota</taxon>
        <taxon>Metazoa</taxon>
        <taxon>Ecdysozoa</taxon>
        <taxon>Arthropoda</taxon>
        <taxon>Chelicerata</taxon>
        <taxon>Arachnida</taxon>
        <taxon>Araneae</taxon>
        <taxon>Araneomorphae</taxon>
        <taxon>Entelegynae</taxon>
        <taxon>Araneoidea</taxon>
        <taxon>Araneidae</taxon>
        <taxon>Araneus</taxon>
    </lineage>
</organism>
<dbReference type="GO" id="GO:0046975">
    <property type="term" value="F:histone H3K36 methyltransferase activity"/>
    <property type="evidence" value="ECO:0007669"/>
    <property type="project" value="TreeGrafter"/>
</dbReference>
<sequence>MVTVWWSSARLINFNFLNSVETIAAYKYHQEIDRKLQHMCLTLVNRKSSILLHKNARSHVAQMTLQKLNKLGYETLPHPPDLLDLSPTEYHSFKHL</sequence>
<keyword evidence="1" id="KW-0808">Transferase</keyword>
<dbReference type="GO" id="GO:0015074">
    <property type="term" value="P:DNA integration"/>
    <property type="evidence" value="ECO:0007669"/>
    <property type="project" value="TreeGrafter"/>
</dbReference>
<dbReference type="GO" id="GO:0003697">
    <property type="term" value="F:single-stranded DNA binding"/>
    <property type="evidence" value="ECO:0007669"/>
    <property type="project" value="TreeGrafter"/>
</dbReference>
<dbReference type="PANTHER" id="PTHR46060">
    <property type="entry name" value="MARINER MOS1 TRANSPOSASE-LIKE PROTEIN"/>
    <property type="match status" value="1"/>
</dbReference>
<gene>
    <name evidence="1" type="primary">SETMAR_138</name>
    <name evidence="1" type="ORF">AVEN_49507_1</name>
</gene>
<dbReference type="GO" id="GO:0044774">
    <property type="term" value="P:mitotic DNA integrity checkpoint signaling"/>
    <property type="evidence" value="ECO:0007669"/>
    <property type="project" value="TreeGrafter"/>
</dbReference>
<dbReference type="GO" id="GO:0035861">
    <property type="term" value="C:site of double-strand break"/>
    <property type="evidence" value="ECO:0007669"/>
    <property type="project" value="TreeGrafter"/>
</dbReference>